<dbReference type="Gene3D" id="3.40.140.10">
    <property type="entry name" value="Cytidine Deaminase, domain 2"/>
    <property type="match status" value="1"/>
</dbReference>
<dbReference type="eggNOG" id="COG0117">
    <property type="taxonomic scope" value="Bacteria"/>
</dbReference>
<evidence type="ECO:0000313" key="20">
    <source>
        <dbReference type="EMBL" id="KGF48376.1"/>
    </source>
</evidence>
<dbReference type="Pfam" id="PF00383">
    <property type="entry name" value="dCMP_cyt_deam_1"/>
    <property type="match status" value="1"/>
</dbReference>
<dbReference type="PANTHER" id="PTHR38011">
    <property type="entry name" value="DIHYDROFOLATE REDUCTASE FAMILY PROTEIN (AFU_ORTHOLOGUE AFUA_8G06820)"/>
    <property type="match status" value="1"/>
</dbReference>
<evidence type="ECO:0000256" key="18">
    <source>
        <dbReference type="PIRSR" id="PIRSR006769-3"/>
    </source>
</evidence>
<comment type="caution">
    <text evidence="20">The sequence shown here is derived from an EMBL/GenBank/DDBJ whole genome shotgun (WGS) entry which is preliminary data.</text>
</comment>
<dbReference type="GO" id="GO:0008835">
    <property type="term" value="F:diaminohydroxyphosphoribosylaminopyrimidine deaminase activity"/>
    <property type="evidence" value="ECO:0007669"/>
    <property type="project" value="UniProtKB-EC"/>
</dbReference>
<evidence type="ECO:0000256" key="16">
    <source>
        <dbReference type="PIRSR" id="PIRSR006769-1"/>
    </source>
</evidence>
<sequence length="378" mass="41755">MIDTEYMKIAIDLARKATGYTSPNPLVGAVIVKGGQIIGRGYHHKAGTPHAEIHALNEAGKESKDATLYVTLEPCSHYGRTPPCAKRVIEAGIRRVVIGTLDPNPLVSGKGVELLEQAGIEVHVGVMAKACADLNEAFFYYIQKGKPFITVKSAMTLDGKIATRYGESKWITNDEARIDSHELRANHDAILVGIGTILADNPQLTCRSKTIKTPHQPDVIILDSRGRTPSNANIFTETSRNILIFVGPNSKLSDRQRLIDIGADVVMVQEDTHGLCWTEILEELGKRQYVSVLIEGGARIISSYMQEQYINKFVIYIGDKIMGDEFALNAFSGSHLVHLSDSLSLAYEKVMLLGNNIKIIAYEKERRGRLCLQELLKK</sequence>
<dbReference type="EC" id="3.5.4.26" evidence="15"/>
<keyword evidence="21" id="KW-1185">Reference proteome</keyword>
<dbReference type="UniPathway" id="UPA00275">
    <property type="reaction ID" value="UER00401"/>
</dbReference>
<dbReference type="InterPro" id="IPR011549">
    <property type="entry name" value="RibD_C"/>
</dbReference>
<feature type="binding site" evidence="17">
    <location>
        <position position="168"/>
    </location>
    <ligand>
        <name>substrate</name>
    </ligand>
</feature>
<dbReference type="PROSITE" id="PS51747">
    <property type="entry name" value="CYT_DCMP_DEAMINASES_2"/>
    <property type="match status" value="1"/>
</dbReference>
<dbReference type="AlphaFoldDB" id="A0A096ANV8"/>
<evidence type="ECO:0000256" key="11">
    <source>
        <dbReference type="ARBA" id="ARBA00023002"/>
    </source>
</evidence>
<feature type="binding site" evidence="17">
    <location>
        <begin position="297"/>
        <end position="303"/>
    </location>
    <ligand>
        <name>NADP(+)</name>
        <dbReference type="ChEBI" id="CHEBI:58349"/>
    </ligand>
</feature>
<proteinExistence type="inferred from homology"/>
<dbReference type="InterPro" id="IPR024072">
    <property type="entry name" value="DHFR-like_dom_sf"/>
</dbReference>
<gene>
    <name evidence="20" type="ORF">HMPREF0872_00125</name>
</gene>
<evidence type="ECO:0000256" key="2">
    <source>
        <dbReference type="ARBA" id="ARBA00004882"/>
    </source>
</evidence>
<dbReference type="EMBL" id="JRNT01000004">
    <property type="protein sequence ID" value="KGF48376.1"/>
    <property type="molecule type" value="Genomic_DNA"/>
</dbReference>
<accession>A0A096ANV8</accession>
<feature type="binding site" evidence="18">
    <location>
        <position position="84"/>
    </location>
    <ligand>
        <name>Zn(2+)</name>
        <dbReference type="ChEBI" id="CHEBI:29105"/>
        <note>catalytic</note>
    </ligand>
</feature>
<organism evidence="20 21">
    <name type="scientific">Veillonella montpellierensis DNF00314</name>
    <dbReference type="NCBI Taxonomy" id="1401067"/>
    <lineage>
        <taxon>Bacteria</taxon>
        <taxon>Bacillati</taxon>
        <taxon>Bacillota</taxon>
        <taxon>Negativicutes</taxon>
        <taxon>Veillonellales</taxon>
        <taxon>Veillonellaceae</taxon>
        <taxon>Veillonella</taxon>
    </lineage>
</organism>
<dbReference type="SUPFAM" id="SSF53927">
    <property type="entry name" value="Cytidine deaminase-like"/>
    <property type="match status" value="1"/>
</dbReference>
<dbReference type="InterPro" id="IPR050765">
    <property type="entry name" value="Riboflavin_Biosynth_HTPR"/>
</dbReference>
<evidence type="ECO:0000259" key="19">
    <source>
        <dbReference type="PROSITE" id="PS51747"/>
    </source>
</evidence>
<feature type="binding site" evidence="17">
    <location>
        <position position="196"/>
    </location>
    <ligand>
        <name>NADP(+)</name>
        <dbReference type="ChEBI" id="CHEBI:58349"/>
    </ligand>
</feature>
<feature type="binding site" evidence="18">
    <location>
        <position position="50"/>
    </location>
    <ligand>
        <name>Zn(2+)</name>
        <dbReference type="ChEBI" id="CHEBI:29105"/>
        <note>catalytic</note>
    </ligand>
</feature>
<dbReference type="PANTHER" id="PTHR38011:SF7">
    <property type="entry name" value="2,5-DIAMINO-6-RIBOSYLAMINO-4(3H)-PYRIMIDINONE 5'-PHOSPHATE REDUCTASE"/>
    <property type="match status" value="1"/>
</dbReference>
<dbReference type="GO" id="GO:0008703">
    <property type="term" value="F:5-amino-6-(5-phosphoribosylamino)uracil reductase activity"/>
    <property type="evidence" value="ECO:0007669"/>
    <property type="project" value="UniProtKB-EC"/>
</dbReference>
<comment type="cofactor">
    <cofactor evidence="15 18">
        <name>Zn(2+)</name>
        <dbReference type="ChEBI" id="CHEBI:29105"/>
    </cofactor>
    <text evidence="15 18">Binds 1 zinc ion.</text>
</comment>
<evidence type="ECO:0000256" key="1">
    <source>
        <dbReference type="ARBA" id="ARBA00002151"/>
    </source>
</evidence>
<dbReference type="RefSeq" id="WP_038150882.1">
    <property type="nucleotide sequence ID" value="NZ_JRNT01000004.1"/>
</dbReference>
<evidence type="ECO:0000256" key="7">
    <source>
        <dbReference type="ARBA" id="ARBA00022723"/>
    </source>
</evidence>
<dbReference type="NCBIfam" id="TIGR00227">
    <property type="entry name" value="ribD_Cterm"/>
    <property type="match status" value="1"/>
</dbReference>
<feature type="binding site" evidence="17">
    <location>
        <position position="170"/>
    </location>
    <ligand>
        <name>NADP(+)</name>
        <dbReference type="ChEBI" id="CHEBI:58349"/>
    </ligand>
</feature>
<dbReference type="EC" id="1.1.1.193" evidence="15"/>
<feature type="binding site" evidence="17">
    <location>
        <position position="154"/>
    </location>
    <ligand>
        <name>NADP(+)</name>
        <dbReference type="ChEBI" id="CHEBI:58349"/>
    </ligand>
</feature>
<dbReference type="FunFam" id="3.40.140.10:FF:000025">
    <property type="entry name" value="Riboflavin biosynthesis protein RibD"/>
    <property type="match status" value="1"/>
</dbReference>
<keyword evidence="6 15" id="KW-0686">Riboflavin biosynthesis</keyword>
<dbReference type="Pfam" id="PF01872">
    <property type="entry name" value="RibD_C"/>
    <property type="match status" value="1"/>
</dbReference>
<evidence type="ECO:0000256" key="5">
    <source>
        <dbReference type="ARBA" id="ARBA00007417"/>
    </source>
</evidence>
<keyword evidence="9 15" id="KW-0862">Zinc</keyword>
<dbReference type="GO" id="GO:0008270">
    <property type="term" value="F:zinc ion binding"/>
    <property type="evidence" value="ECO:0007669"/>
    <property type="project" value="InterPro"/>
</dbReference>
<comment type="similarity">
    <text evidence="5 15">In the C-terminal section; belongs to the HTP reductase family.</text>
</comment>
<evidence type="ECO:0000256" key="4">
    <source>
        <dbReference type="ARBA" id="ARBA00005259"/>
    </source>
</evidence>
<comment type="pathway">
    <text evidence="3 15">Cofactor biosynthesis; riboflavin biosynthesis; 5-amino-6-(D-ribitylamino)uracil from GTP: step 3/4.</text>
</comment>
<dbReference type="eggNOG" id="COG1985">
    <property type="taxonomic scope" value="Bacteria"/>
</dbReference>
<comment type="similarity">
    <text evidence="4 15">In the N-terminal section; belongs to the cytidine and deoxycytidylate deaminase family.</text>
</comment>
<dbReference type="CDD" id="cd01284">
    <property type="entry name" value="Riboflavin_deaminase-reductase"/>
    <property type="match status" value="1"/>
</dbReference>
<feature type="binding site" evidence="17">
    <location>
        <position position="224"/>
    </location>
    <ligand>
        <name>NADP(+)</name>
        <dbReference type="ChEBI" id="CHEBI:58349"/>
    </ligand>
</feature>
<dbReference type="SUPFAM" id="SSF53597">
    <property type="entry name" value="Dihydrofolate reductase-like"/>
    <property type="match status" value="1"/>
</dbReference>
<keyword evidence="11 15" id="KW-0560">Oxidoreductase</keyword>
<comment type="catalytic activity">
    <reaction evidence="13 15">
        <text>5-amino-6-(5-phospho-D-ribitylamino)uracil + NADP(+) = 5-amino-6-(5-phospho-D-ribosylamino)uracil + NADPH + H(+)</text>
        <dbReference type="Rhea" id="RHEA:17845"/>
        <dbReference type="ChEBI" id="CHEBI:15378"/>
        <dbReference type="ChEBI" id="CHEBI:57783"/>
        <dbReference type="ChEBI" id="CHEBI:58349"/>
        <dbReference type="ChEBI" id="CHEBI:58421"/>
        <dbReference type="ChEBI" id="CHEBI:58453"/>
        <dbReference type="EC" id="1.1.1.193"/>
    </reaction>
</comment>
<evidence type="ECO:0000256" key="8">
    <source>
        <dbReference type="ARBA" id="ARBA00022801"/>
    </source>
</evidence>
<dbReference type="GO" id="GO:0009231">
    <property type="term" value="P:riboflavin biosynthetic process"/>
    <property type="evidence" value="ECO:0007669"/>
    <property type="project" value="UniProtKB-UniPathway"/>
</dbReference>
<keyword evidence="10 15" id="KW-0521">NADP</keyword>
<feature type="binding site" evidence="17">
    <location>
        <position position="200"/>
    </location>
    <ligand>
        <name>NADP(+)</name>
        <dbReference type="ChEBI" id="CHEBI:58349"/>
    </ligand>
</feature>
<feature type="domain" description="CMP/dCMP-type deaminase" evidence="19">
    <location>
        <begin position="1"/>
        <end position="122"/>
    </location>
</feature>
<dbReference type="InterPro" id="IPR002734">
    <property type="entry name" value="RibDG_C"/>
</dbReference>
<feature type="binding site" evidence="17">
    <location>
        <position position="204"/>
    </location>
    <ligand>
        <name>substrate</name>
    </ligand>
</feature>
<comment type="pathway">
    <text evidence="2 15">Cofactor biosynthesis; riboflavin biosynthesis; 5-amino-6-(D-ribitylamino)uracil from GTP: step 2/4.</text>
</comment>
<feature type="binding site" evidence="17">
    <location>
        <position position="184"/>
    </location>
    <ligand>
        <name>substrate</name>
    </ligand>
</feature>
<evidence type="ECO:0000256" key="10">
    <source>
        <dbReference type="ARBA" id="ARBA00022857"/>
    </source>
</evidence>
<dbReference type="InterPro" id="IPR002125">
    <property type="entry name" value="CMP_dCMP_dom"/>
</dbReference>
<dbReference type="PROSITE" id="PS00903">
    <property type="entry name" value="CYT_DCMP_DEAMINASES_1"/>
    <property type="match status" value="1"/>
</dbReference>
<evidence type="ECO:0000256" key="17">
    <source>
        <dbReference type="PIRSR" id="PIRSR006769-2"/>
    </source>
</evidence>
<feature type="binding site" evidence="17">
    <location>
        <position position="295"/>
    </location>
    <ligand>
        <name>substrate</name>
    </ligand>
</feature>
<dbReference type="Proteomes" id="UP000029628">
    <property type="component" value="Unassembled WGS sequence"/>
</dbReference>
<evidence type="ECO:0000256" key="12">
    <source>
        <dbReference type="ARBA" id="ARBA00023268"/>
    </source>
</evidence>
<evidence type="ECO:0000256" key="15">
    <source>
        <dbReference type="PIRNR" id="PIRNR006769"/>
    </source>
</evidence>
<comment type="function">
    <text evidence="1 15">Converts 2,5-diamino-6-(ribosylamino)-4(3h)-pyrimidinone 5'-phosphate into 5-amino-6-(ribosylamino)-2,4(1h,3h)-pyrimidinedione 5'-phosphate.</text>
</comment>
<dbReference type="PIRSF" id="PIRSF006769">
    <property type="entry name" value="RibD"/>
    <property type="match status" value="1"/>
</dbReference>
<evidence type="ECO:0000256" key="13">
    <source>
        <dbReference type="ARBA" id="ARBA00049861"/>
    </source>
</evidence>
<keyword evidence="8 15" id="KW-0378">Hydrolase</keyword>
<evidence type="ECO:0000313" key="21">
    <source>
        <dbReference type="Proteomes" id="UP000029628"/>
    </source>
</evidence>
<evidence type="ECO:0000256" key="14">
    <source>
        <dbReference type="ARBA" id="ARBA00049886"/>
    </source>
</evidence>
<keyword evidence="7 15" id="KW-0479">Metal-binding</keyword>
<dbReference type="GO" id="GO:0050661">
    <property type="term" value="F:NADP binding"/>
    <property type="evidence" value="ECO:0007669"/>
    <property type="project" value="InterPro"/>
</dbReference>
<comment type="catalytic activity">
    <reaction evidence="14 15">
        <text>2,5-diamino-6-hydroxy-4-(5-phosphoribosylamino)-pyrimidine + H2O + H(+) = 5-amino-6-(5-phospho-D-ribosylamino)uracil + NH4(+)</text>
        <dbReference type="Rhea" id="RHEA:21868"/>
        <dbReference type="ChEBI" id="CHEBI:15377"/>
        <dbReference type="ChEBI" id="CHEBI:15378"/>
        <dbReference type="ChEBI" id="CHEBI:28938"/>
        <dbReference type="ChEBI" id="CHEBI:58453"/>
        <dbReference type="ChEBI" id="CHEBI:58614"/>
        <dbReference type="EC" id="3.5.4.26"/>
    </reaction>
</comment>
<dbReference type="InterPro" id="IPR016193">
    <property type="entry name" value="Cytidine_deaminase-like"/>
</dbReference>
<name>A0A096ANV8_9FIRM</name>
<feature type="binding site" evidence="18">
    <location>
        <position position="75"/>
    </location>
    <ligand>
        <name>Zn(2+)</name>
        <dbReference type="ChEBI" id="CHEBI:29105"/>
        <note>catalytic</note>
    </ligand>
</feature>
<keyword evidence="12" id="KW-0511">Multifunctional enzyme</keyword>
<feature type="binding site" evidence="17">
    <location>
        <position position="207"/>
    </location>
    <ligand>
        <name>substrate</name>
    </ligand>
</feature>
<feature type="active site" description="Proton donor" evidence="16">
    <location>
        <position position="52"/>
    </location>
</feature>
<evidence type="ECO:0000256" key="3">
    <source>
        <dbReference type="ARBA" id="ARBA00004910"/>
    </source>
</evidence>
<dbReference type="InterPro" id="IPR004794">
    <property type="entry name" value="Eubact_RibD"/>
</dbReference>
<protein>
    <recommendedName>
        <fullName evidence="15">Riboflavin biosynthesis protein RibD</fullName>
    </recommendedName>
    <domain>
        <recommendedName>
            <fullName evidence="15">Diaminohydroxyphosphoribosylaminopyrimidine deaminase</fullName>
            <shortName evidence="15">DRAP deaminase</shortName>
            <ecNumber evidence="15">3.5.4.26</ecNumber>
        </recommendedName>
        <alternativeName>
            <fullName evidence="15">Riboflavin-specific deaminase</fullName>
        </alternativeName>
    </domain>
    <domain>
        <recommendedName>
            <fullName evidence="15">5-amino-6-(5-phosphoribosylamino)uracil reductase</fullName>
            <ecNumber evidence="15">1.1.1.193</ecNumber>
        </recommendedName>
        <alternativeName>
            <fullName evidence="15">HTP reductase</fullName>
        </alternativeName>
    </domain>
</protein>
<dbReference type="NCBIfam" id="TIGR00326">
    <property type="entry name" value="eubact_ribD"/>
    <property type="match status" value="1"/>
</dbReference>
<dbReference type="InterPro" id="IPR016192">
    <property type="entry name" value="APOBEC/CMP_deaminase_Zn-bd"/>
</dbReference>
<evidence type="ECO:0000256" key="9">
    <source>
        <dbReference type="ARBA" id="ARBA00022833"/>
    </source>
</evidence>
<dbReference type="Gene3D" id="3.40.430.10">
    <property type="entry name" value="Dihydrofolate Reductase, subunit A"/>
    <property type="match status" value="1"/>
</dbReference>
<evidence type="ECO:0000256" key="6">
    <source>
        <dbReference type="ARBA" id="ARBA00022619"/>
    </source>
</evidence>
<reference evidence="20 21" key="1">
    <citation type="submission" date="2014-07" db="EMBL/GenBank/DDBJ databases">
        <authorList>
            <person name="McCorrison J."/>
            <person name="Sanka R."/>
            <person name="Torralba M."/>
            <person name="Gillis M."/>
            <person name="Haft D.H."/>
            <person name="Methe B."/>
            <person name="Sutton G."/>
            <person name="Nelson K.E."/>
        </authorList>
    </citation>
    <scope>NUCLEOTIDE SEQUENCE [LARGE SCALE GENOMIC DNA]</scope>
    <source>
        <strain evidence="20 21">DNF00314</strain>
    </source>
</reference>